<evidence type="ECO:0000256" key="1">
    <source>
        <dbReference type="SAM" id="MobiDB-lite"/>
    </source>
</evidence>
<dbReference type="Proteomes" id="UP000398389">
    <property type="component" value="Unassembled WGS sequence"/>
</dbReference>
<accession>A0A5E8BB61</accession>
<gene>
    <name evidence="2" type="ORF">SAPINGB_P001296</name>
</gene>
<proteinExistence type="predicted"/>
<protein>
    <submittedName>
        <fullName evidence="2">Uncharacterized protein</fullName>
    </submittedName>
</protein>
<dbReference type="EMBL" id="CABVLU010000001">
    <property type="protein sequence ID" value="VVT46604.1"/>
    <property type="molecule type" value="Genomic_DNA"/>
</dbReference>
<feature type="compositionally biased region" description="Low complexity" evidence="1">
    <location>
        <begin position="680"/>
        <end position="709"/>
    </location>
</feature>
<dbReference type="OrthoDB" id="10691423at2759"/>
<dbReference type="AlphaFoldDB" id="A0A5E8BB61"/>
<organism evidence="2 3">
    <name type="scientific">Magnusiomyces paraingens</name>
    <dbReference type="NCBI Taxonomy" id="2606893"/>
    <lineage>
        <taxon>Eukaryota</taxon>
        <taxon>Fungi</taxon>
        <taxon>Dikarya</taxon>
        <taxon>Ascomycota</taxon>
        <taxon>Saccharomycotina</taxon>
        <taxon>Dipodascomycetes</taxon>
        <taxon>Dipodascales</taxon>
        <taxon>Dipodascaceae</taxon>
        <taxon>Magnusiomyces</taxon>
    </lineage>
</organism>
<reference evidence="2 3" key="1">
    <citation type="submission" date="2019-09" db="EMBL/GenBank/DDBJ databases">
        <authorList>
            <person name="Brejova B."/>
        </authorList>
    </citation>
    <scope>NUCLEOTIDE SEQUENCE [LARGE SCALE GENOMIC DNA]</scope>
</reference>
<evidence type="ECO:0000313" key="2">
    <source>
        <dbReference type="EMBL" id="VVT46604.1"/>
    </source>
</evidence>
<dbReference type="RefSeq" id="XP_031851910.1">
    <property type="nucleotide sequence ID" value="XM_031996019.1"/>
</dbReference>
<sequence length="1041" mass="115059">MCDVKQKSLETYCVDDSDLMLVSKFSKYDAHLVVANDELIVYTSSKLSTIRVVMQHSSKHYSFDAEVNGRISDLVLSEFSDPSRSLLIVASRDSGIFAFWILRHDDSGLPAVLTRKITEVPKEVKFTTYKKHDAHVAFAWKNNIDVLTISDNREAIAAATPLTEEENSSRGKTSKRGALIESFSRLQYIRFQFADYNIESFAVSPKFKSIAAFFSESPGGSYAGPAFDIISIPTLDDRVALPAQRIRIDRSQESTLNATVDIPNGCSINFFARPNSPSEYVLIGYENNSVLSLMSVHNTFTFFPIDLRSELSETSLSSVYFDKTLLVAMVVSNDKSKIILILFEFPTDKDISIRLIKIVLPQSLNVLDCAIFHSLEPENYANKDVVDLYIYHSRGIAIAPVVIREWVPEHEKVSKPTTPVTAPPKSEQLLMACVDRFVQNNQYECGDEHAQFLKDFFSKSDFLEVFTEIVAQRLGKESFNKSTEQIKLLEPSKENIKEEIEEEIKEDIKEESDSEEQNGQHIPPDLINSLEEASSSEPRTESRTEKRASFIPPPPGLSSRTNSTAFSNAFTSPFSSPGFDGMSHALPKQQNTTSFDLIQKPTPLQQPTPQNALYQDLRSSFVSPPASSSITSPVPLQKGVSRLSIGGTTLGQSNGYSSQIWGSTSAYTGSISSNLTSYRQPSLTQQQPQIQLQSQIQQQQQQLSSQQPQAELPPPEKFRSLVSPPLSQPPFTPQKQAPSAATIPSQQLPYPQCESDTPFPELPAVGGSVQESLPVAPPAQTSYLVIEPPQSDEISTRERGIIRSIIQQDPLGAFHYFRSPEESNDTNGTSSRPIDLGRLLSCAMYITTAAGGSHGSENATLIEQQLLEDTDNKVSGSATPFIISADAWTEPLSVTLPELMKWSHRTFGPRFFLILGYVACLVSPALNAPSLDTPIADQRRSLAERVKWAVALLSVVNSLVSLSNINSDSGYADKNDGEDYDILNEEENAEVARAQWTDSKELVAPTLTQIRNDVLSLNSGSVETLSPIISDLLKIITNLMA</sequence>
<feature type="compositionally biased region" description="Polar residues" evidence="1">
    <location>
        <begin position="733"/>
        <end position="749"/>
    </location>
</feature>
<keyword evidence="3" id="KW-1185">Reference proteome</keyword>
<name>A0A5E8BB61_9ASCO</name>
<feature type="compositionally biased region" description="Acidic residues" evidence="1">
    <location>
        <begin position="502"/>
        <end position="516"/>
    </location>
</feature>
<feature type="region of interest" description="Disordered" evidence="1">
    <location>
        <begin position="679"/>
        <end position="751"/>
    </location>
</feature>
<feature type="region of interest" description="Disordered" evidence="1">
    <location>
        <begin position="502"/>
        <end position="564"/>
    </location>
</feature>
<feature type="compositionally biased region" description="Basic and acidic residues" evidence="1">
    <location>
        <begin position="538"/>
        <end position="548"/>
    </location>
</feature>
<evidence type="ECO:0000313" key="3">
    <source>
        <dbReference type="Proteomes" id="UP000398389"/>
    </source>
</evidence>
<dbReference type="GeneID" id="43580119"/>